<dbReference type="RefSeq" id="WP_005729928.1">
    <property type="nucleotide sequence ID" value="NZ_JH932275.1"/>
</dbReference>
<dbReference type="EMBL" id="AGZG01000115">
    <property type="protein sequence ID" value="EKB62215.1"/>
    <property type="molecule type" value="Genomic_DNA"/>
</dbReference>
<evidence type="ECO:0000313" key="2">
    <source>
        <dbReference type="Proteomes" id="UP000004722"/>
    </source>
</evidence>
<dbReference type="HOGENOM" id="CLU_3169417_0_0_9"/>
<name>K1LZL1_9LACO</name>
<evidence type="ECO:0000313" key="1">
    <source>
        <dbReference type="EMBL" id="EKB62215.1"/>
    </source>
</evidence>
<dbReference type="PATRIC" id="fig|883092.3.peg.2420"/>
<dbReference type="AlphaFoldDB" id="K1LZL1"/>
<gene>
    <name evidence="1" type="ORF">HMPREF9249_02438</name>
</gene>
<organism evidence="1 2">
    <name type="scientific">Lactobacillus crispatus FB077-07</name>
    <dbReference type="NCBI Taxonomy" id="883092"/>
    <lineage>
        <taxon>Bacteria</taxon>
        <taxon>Bacillati</taxon>
        <taxon>Bacillota</taxon>
        <taxon>Bacilli</taxon>
        <taxon>Lactobacillales</taxon>
        <taxon>Lactobacillaceae</taxon>
        <taxon>Lactobacillus</taxon>
    </lineage>
</organism>
<protein>
    <submittedName>
        <fullName evidence="1">Uncharacterized protein</fullName>
    </submittedName>
</protein>
<dbReference type="Proteomes" id="UP000004722">
    <property type="component" value="Unassembled WGS sequence"/>
</dbReference>
<reference evidence="1 2" key="1">
    <citation type="submission" date="2012-07" db="EMBL/GenBank/DDBJ databases">
        <title>The Genome Sequence of Lactobacillus crispatus FB077-07.</title>
        <authorList>
            <consortium name="The Broad Institute Genome Sequencing Platform"/>
            <person name="Earl A."/>
            <person name="Ward D."/>
            <person name="Feldgarden M."/>
            <person name="Gevers D."/>
            <person name="Saerens B."/>
            <person name="Vaneechoutte M."/>
            <person name="Walker B."/>
            <person name="Young S.K."/>
            <person name="Zeng Q."/>
            <person name="Gargeya S."/>
            <person name="Fitzgerald M."/>
            <person name="Haas B."/>
            <person name="Abouelleil A."/>
            <person name="Alvarado L."/>
            <person name="Arachchi H.M."/>
            <person name="Berlin A.M."/>
            <person name="Chapman S.B."/>
            <person name="Goldberg J."/>
            <person name="Griggs A."/>
            <person name="Gujja S."/>
            <person name="Hansen M."/>
            <person name="Howarth C."/>
            <person name="Imamovic A."/>
            <person name="Larimer J."/>
            <person name="McCowen C."/>
            <person name="Montmayeur A."/>
            <person name="Murphy C."/>
            <person name="Neiman D."/>
            <person name="Pearson M."/>
            <person name="Priest M."/>
            <person name="Roberts A."/>
            <person name="Saif S."/>
            <person name="Shea T."/>
            <person name="Sisk P."/>
            <person name="Sykes S."/>
            <person name="Wortman J."/>
            <person name="Nusbaum C."/>
            <person name="Birren B."/>
        </authorList>
    </citation>
    <scope>NUCLEOTIDE SEQUENCE [LARGE SCALE GENOMIC DNA]</scope>
    <source>
        <strain evidence="1 2">FB077-07</strain>
    </source>
</reference>
<accession>K1LZL1</accession>
<sequence>MTKEQDKELSKKVVEDEVRNSIYTMSIDETGGYKYKQLAHYEVEKDF</sequence>
<proteinExistence type="predicted"/>
<comment type="caution">
    <text evidence="1">The sequence shown here is derived from an EMBL/GenBank/DDBJ whole genome shotgun (WGS) entry which is preliminary data.</text>
</comment>